<proteinExistence type="inferred from homology"/>
<evidence type="ECO:0000259" key="6">
    <source>
        <dbReference type="Pfam" id="PF01408"/>
    </source>
</evidence>
<gene>
    <name evidence="8" type="ORF">IDH45_25380</name>
</gene>
<dbReference type="Gene3D" id="3.30.360.10">
    <property type="entry name" value="Dihydrodipicolinate Reductase, domain 2"/>
    <property type="match status" value="1"/>
</dbReference>
<feature type="domain" description="Gfo/Idh/MocA-like oxidoreductase N-terminal" evidence="6">
    <location>
        <begin position="7"/>
        <end position="124"/>
    </location>
</feature>
<dbReference type="InterPro" id="IPR050463">
    <property type="entry name" value="Gfo/Idh/MocA_oxidrdct_glycsds"/>
</dbReference>
<comment type="caution">
    <text evidence="8">The sequence shown here is derived from an EMBL/GenBank/DDBJ whole genome shotgun (WGS) entry which is preliminary data.</text>
</comment>
<dbReference type="EMBL" id="JACXJA010000041">
    <property type="protein sequence ID" value="MBD2865320.1"/>
    <property type="molecule type" value="Genomic_DNA"/>
</dbReference>
<keyword evidence="4" id="KW-0560">Oxidoreductase</keyword>
<dbReference type="InterPro" id="IPR049303">
    <property type="entry name" value="Glyco_hydro_109_C"/>
</dbReference>
<dbReference type="Gene3D" id="3.40.50.720">
    <property type="entry name" value="NAD(P)-binding Rossmann-like Domain"/>
    <property type="match status" value="1"/>
</dbReference>
<protein>
    <submittedName>
        <fullName evidence="8">Gfo/Idh/MocA family oxidoreductase</fullName>
    </submittedName>
</protein>
<dbReference type="SUPFAM" id="SSF55347">
    <property type="entry name" value="Glyceraldehyde-3-phosphate dehydrogenase-like, C-terminal domain"/>
    <property type="match status" value="1"/>
</dbReference>
<dbReference type="GO" id="GO:0016798">
    <property type="term" value="F:hydrolase activity, acting on glycosyl bonds"/>
    <property type="evidence" value="ECO:0007669"/>
    <property type="project" value="UniProtKB-KW"/>
</dbReference>
<accession>A0A927CCX4</accession>
<dbReference type="GO" id="GO:0016491">
    <property type="term" value="F:oxidoreductase activity"/>
    <property type="evidence" value="ECO:0007669"/>
    <property type="project" value="UniProtKB-KW"/>
</dbReference>
<comment type="cofactor">
    <cofactor evidence="1">
        <name>NAD(+)</name>
        <dbReference type="ChEBI" id="CHEBI:57540"/>
    </cofactor>
</comment>
<evidence type="ECO:0000256" key="4">
    <source>
        <dbReference type="ARBA" id="ARBA00023002"/>
    </source>
</evidence>
<dbReference type="SUPFAM" id="SSF51735">
    <property type="entry name" value="NAD(P)-binding Rossmann-fold domains"/>
    <property type="match status" value="1"/>
</dbReference>
<dbReference type="PANTHER" id="PTHR43818:SF11">
    <property type="entry name" value="BCDNA.GH03377"/>
    <property type="match status" value="1"/>
</dbReference>
<keyword evidence="9" id="KW-1185">Reference proteome</keyword>
<evidence type="ECO:0000256" key="1">
    <source>
        <dbReference type="ARBA" id="ARBA00001911"/>
    </source>
</evidence>
<organism evidence="8 9">
    <name type="scientific">Paenibacillus oceani</name>
    <dbReference type="NCBI Taxonomy" id="2772510"/>
    <lineage>
        <taxon>Bacteria</taxon>
        <taxon>Bacillati</taxon>
        <taxon>Bacillota</taxon>
        <taxon>Bacilli</taxon>
        <taxon>Bacillales</taxon>
        <taxon>Paenibacillaceae</taxon>
        <taxon>Paenibacillus</taxon>
    </lineage>
</organism>
<evidence type="ECO:0000313" key="8">
    <source>
        <dbReference type="EMBL" id="MBD2865320.1"/>
    </source>
</evidence>
<dbReference type="PANTHER" id="PTHR43818">
    <property type="entry name" value="BCDNA.GH03377"/>
    <property type="match status" value="1"/>
</dbReference>
<reference evidence="8" key="1">
    <citation type="submission" date="2020-09" db="EMBL/GenBank/DDBJ databases">
        <title>A novel bacterium of genus Paenibacillus, isolated from South China Sea.</title>
        <authorList>
            <person name="Huang H."/>
            <person name="Mo K."/>
            <person name="Hu Y."/>
        </authorList>
    </citation>
    <scope>NUCLEOTIDE SEQUENCE</scope>
    <source>
        <strain evidence="8">IB182363</strain>
    </source>
</reference>
<dbReference type="Pfam" id="PF21252">
    <property type="entry name" value="Glyco_hydro_109_C"/>
    <property type="match status" value="1"/>
</dbReference>
<sequence length="406" mass="45489">MASYKPIRLAVVGGRRGKHFNRALAVLADKVQLTAVCELNERMLADWKQSNPELKAFSNFDALLADPEVDAVLLATPLVIHAEQAIRALRAGKHVLSEVIAAHTLDDCWRLIEAVEQTGLTYMMAENYCYMRPNMMVGEMVRQGAFGQITHVEGAYLHDCRKLTHHPDGELTWRGELQRVYNGMNYPTHSLGPLAQWLGIGREGGDAFDYMTTFTSGTAAMRHYYDEHLGERHPGASDGSYWKQGDSATTLIRTKKGVVITLRLDWVSARPHNMTHYGLQGTKGAYLSARHDGEEPLVWLEGRSPGKSEGLEGQPAAEWQPLWTHAADYEHPLWRKWNEEANKAGHGGGDFFIIDEFVGAILERRRPAIDVYDAVLWSSVFPLSVQSVAEQGKPVRFPDFRKNAPV</sequence>
<keyword evidence="3" id="KW-0378">Hydrolase</keyword>
<dbReference type="GO" id="GO:0000166">
    <property type="term" value="F:nucleotide binding"/>
    <property type="evidence" value="ECO:0007669"/>
    <property type="project" value="InterPro"/>
</dbReference>
<feature type="domain" description="Glycosyl hydrolase 109 C-terminal" evidence="7">
    <location>
        <begin position="135"/>
        <end position="304"/>
    </location>
</feature>
<name>A0A927CCX4_9BACL</name>
<evidence type="ECO:0000313" key="9">
    <source>
        <dbReference type="Proteomes" id="UP000639396"/>
    </source>
</evidence>
<comment type="similarity">
    <text evidence="2">Belongs to the Gfo/Idh/MocA family. Glycosyl hydrolase 109 subfamily.</text>
</comment>
<evidence type="ECO:0000259" key="7">
    <source>
        <dbReference type="Pfam" id="PF21252"/>
    </source>
</evidence>
<dbReference type="Proteomes" id="UP000639396">
    <property type="component" value="Unassembled WGS sequence"/>
</dbReference>
<dbReference type="InterPro" id="IPR036291">
    <property type="entry name" value="NAD(P)-bd_dom_sf"/>
</dbReference>
<dbReference type="RefSeq" id="WP_190930943.1">
    <property type="nucleotide sequence ID" value="NZ_JACXJA010000041.1"/>
</dbReference>
<evidence type="ECO:0000256" key="3">
    <source>
        <dbReference type="ARBA" id="ARBA00022801"/>
    </source>
</evidence>
<keyword evidence="5" id="KW-0326">Glycosidase</keyword>
<dbReference type="InterPro" id="IPR000683">
    <property type="entry name" value="Gfo/Idh/MocA-like_OxRdtase_N"/>
</dbReference>
<evidence type="ECO:0000256" key="2">
    <source>
        <dbReference type="ARBA" id="ARBA00009329"/>
    </source>
</evidence>
<dbReference type="AlphaFoldDB" id="A0A927CCX4"/>
<dbReference type="Pfam" id="PF01408">
    <property type="entry name" value="GFO_IDH_MocA"/>
    <property type="match status" value="1"/>
</dbReference>
<evidence type="ECO:0000256" key="5">
    <source>
        <dbReference type="ARBA" id="ARBA00023295"/>
    </source>
</evidence>